<sequence length="669" mass="75769">MGLCQLCKSIDFANLPGPAKGAISYPAVAETHQLAEERRKKHPSYKYPSGTKFVDGPGHALYNLSHKKDKESFAIPHHQSTTDLENAAVGCDLCKLLLEPVRELEQNLRDVNSYAILYKPRHPFRYWISKTTSSVYKHGFIFWTQTKRKRMYFLGTIVFTVDDDSKLAQYIAGRLIEQNPASDKSWSRVNHWVTHCDKNHAEFTLAGSLPTRILDLGETTDSKIKLVEKKGLMAKYITLSYQWGGKVCLITERKTLAERVADIPWEILPQTFKDTVIICRHLKIRYLWIDSLCIIQGDADDWQIEAAQMGEYYAKAYLTISASAAANPLSGCLVQRDIAQYVQLPYTSNEVSDVVHASLAPFKLGDFGNQINILEDEPISARGWTFQERVLSHRTLYYATKQLYFECMTEVCTEDGFHSDDRTLKVDKQEKEELLDLWDTLAENYGNRELSFITDKLPAISGIAAFFNEQLGDTYLAGLWKSTLPGSLLWTSNKHKEEWPPKPPYRAPSWSWASLGSFQTAYEGHTSCEMLAAVILASITVPGQKLNNYGQATDGWLELKAPLIPVHIFEEDNPLIWEGSALQVGSGDRLECDWDYKIGKEVLKEFSLYILVIGRWPWNSIVLYPSLVIALELNGSGHYRRMGMVLPKLDHLGKHAPEGDVLCQAVTLI</sequence>
<dbReference type="Pfam" id="PF06985">
    <property type="entry name" value="HET"/>
    <property type="match status" value="1"/>
</dbReference>
<evidence type="ECO:0000259" key="1">
    <source>
        <dbReference type="Pfam" id="PF06985"/>
    </source>
</evidence>
<dbReference type="PANTHER" id="PTHR33112:SF16">
    <property type="entry name" value="HETEROKARYON INCOMPATIBILITY DOMAIN-CONTAINING PROTEIN"/>
    <property type="match status" value="1"/>
</dbReference>
<name>A0A2J6TJK1_9HELO</name>
<dbReference type="Proteomes" id="UP000235371">
    <property type="component" value="Unassembled WGS sequence"/>
</dbReference>
<dbReference type="InterPro" id="IPR010730">
    <property type="entry name" value="HET"/>
</dbReference>
<organism evidence="2 3">
    <name type="scientific">Hyaloscypha bicolor E</name>
    <dbReference type="NCBI Taxonomy" id="1095630"/>
    <lineage>
        <taxon>Eukaryota</taxon>
        <taxon>Fungi</taxon>
        <taxon>Dikarya</taxon>
        <taxon>Ascomycota</taxon>
        <taxon>Pezizomycotina</taxon>
        <taxon>Leotiomycetes</taxon>
        <taxon>Helotiales</taxon>
        <taxon>Hyaloscyphaceae</taxon>
        <taxon>Hyaloscypha</taxon>
        <taxon>Hyaloscypha bicolor</taxon>
    </lineage>
</organism>
<dbReference type="STRING" id="1095630.A0A2J6TJK1"/>
<dbReference type="PANTHER" id="PTHR33112">
    <property type="entry name" value="DOMAIN PROTEIN, PUTATIVE-RELATED"/>
    <property type="match status" value="1"/>
</dbReference>
<dbReference type="AlphaFoldDB" id="A0A2J6TJK1"/>
<proteinExistence type="predicted"/>
<gene>
    <name evidence="2" type="ORF">K444DRAFT_626933</name>
</gene>
<dbReference type="RefSeq" id="XP_024740097.1">
    <property type="nucleotide sequence ID" value="XM_024882737.1"/>
</dbReference>
<keyword evidence="3" id="KW-1185">Reference proteome</keyword>
<dbReference type="EMBL" id="KZ613782">
    <property type="protein sequence ID" value="PMD63193.1"/>
    <property type="molecule type" value="Genomic_DNA"/>
</dbReference>
<protein>
    <submittedName>
        <fullName evidence="2">HET-domain-containing protein</fullName>
    </submittedName>
</protein>
<evidence type="ECO:0000313" key="3">
    <source>
        <dbReference type="Proteomes" id="UP000235371"/>
    </source>
</evidence>
<dbReference type="InParanoid" id="A0A2J6TJK1"/>
<evidence type="ECO:0000313" key="2">
    <source>
        <dbReference type="EMBL" id="PMD63193.1"/>
    </source>
</evidence>
<dbReference type="OrthoDB" id="47007at2759"/>
<feature type="domain" description="Heterokaryon incompatibility" evidence="1">
    <location>
        <begin position="236"/>
        <end position="388"/>
    </location>
</feature>
<accession>A0A2J6TJK1</accession>
<dbReference type="GeneID" id="36590814"/>
<reference evidence="2 3" key="1">
    <citation type="submission" date="2016-04" db="EMBL/GenBank/DDBJ databases">
        <title>A degradative enzymes factory behind the ericoid mycorrhizal symbiosis.</title>
        <authorList>
            <consortium name="DOE Joint Genome Institute"/>
            <person name="Martino E."/>
            <person name="Morin E."/>
            <person name="Grelet G."/>
            <person name="Kuo A."/>
            <person name="Kohler A."/>
            <person name="Daghino S."/>
            <person name="Barry K."/>
            <person name="Choi C."/>
            <person name="Cichocki N."/>
            <person name="Clum A."/>
            <person name="Copeland A."/>
            <person name="Hainaut M."/>
            <person name="Haridas S."/>
            <person name="Labutti K."/>
            <person name="Lindquist E."/>
            <person name="Lipzen A."/>
            <person name="Khouja H.-R."/>
            <person name="Murat C."/>
            <person name="Ohm R."/>
            <person name="Olson A."/>
            <person name="Spatafora J."/>
            <person name="Veneault-Fourrey C."/>
            <person name="Henrissat B."/>
            <person name="Grigoriev I."/>
            <person name="Martin F."/>
            <person name="Perotto S."/>
        </authorList>
    </citation>
    <scope>NUCLEOTIDE SEQUENCE [LARGE SCALE GENOMIC DNA]</scope>
    <source>
        <strain evidence="2 3">E</strain>
    </source>
</reference>